<feature type="transmembrane region" description="Helical" evidence="6">
    <location>
        <begin position="245"/>
        <end position="265"/>
    </location>
</feature>
<comment type="similarity">
    <text evidence="2">Belongs to the RUS1 family.</text>
</comment>
<evidence type="ECO:0000256" key="2">
    <source>
        <dbReference type="ARBA" id="ARBA00007558"/>
    </source>
</evidence>
<keyword evidence="3 6" id="KW-0812">Transmembrane</keyword>
<evidence type="ECO:0000256" key="1">
    <source>
        <dbReference type="ARBA" id="ARBA00004370"/>
    </source>
</evidence>
<keyword evidence="9" id="KW-1185">Reference proteome</keyword>
<dbReference type="OMA" id="MHLYANY"/>
<protein>
    <recommendedName>
        <fullName evidence="7">Protein root UVB sensitive/RUS domain-containing protein</fullName>
    </recommendedName>
</protein>
<keyword evidence="4 6" id="KW-1133">Transmembrane helix</keyword>
<reference evidence="8 9" key="1">
    <citation type="journal article" date="2011" name="Science">
        <title>The ecoresponsive genome of Daphnia pulex.</title>
        <authorList>
            <person name="Colbourne J.K."/>
            <person name="Pfrender M.E."/>
            <person name="Gilbert D."/>
            <person name="Thomas W.K."/>
            <person name="Tucker A."/>
            <person name="Oakley T.H."/>
            <person name="Tokishita S."/>
            <person name="Aerts A."/>
            <person name="Arnold G.J."/>
            <person name="Basu M.K."/>
            <person name="Bauer D.J."/>
            <person name="Caceres C.E."/>
            <person name="Carmel L."/>
            <person name="Casola C."/>
            <person name="Choi J.H."/>
            <person name="Detter J.C."/>
            <person name="Dong Q."/>
            <person name="Dusheyko S."/>
            <person name="Eads B.D."/>
            <person name="Frohlich T."/>
            <person name="Geiler-Samerotte K.A."/>
            <person name="Gerlach D."/>
            <person name="Hatcher P."/>
            <person name="Jogdeo S."/>
            <person name="Krijgsveld J."/>
            <person name="Kriventseva E.V."/>
            <person name="Kultz D."/>
            <person name="Laforsch C."/>
            <person name="Lindquist E."/>
            <person name="Lopez J."/>
            <person name="Manak J.R."/>
            <person name="Muller J."/>
            <person name="Pangilinan J."/>
            <person name="Patwardhan R.P."/>
            <person name="Pitluck S."/>
            <person name="Pritham E.J."/>
            <person name="Rechtsteiner A."/>
            <person name="Rho M."/>
            <person name="Rogozin I.B."/>
            <person name="Sakarya O."/>
            <person name="Salamov A."/>
            <person name="Schaack S."/>
            <person name="Shapiro H."/>
            <person name="Shiga Y."/>
            <person name="Skalitzky C."/>
            <person name="Smith Z."/>
            <person name="Souvorov A."/>
            <person name="Sung W."/>
            <person name="Tang Z."/>
            <person name="Tsuchiya D."/>
            <person name="Tu H."/>
            <person name="Vos H."/>
            <person name="Wang M."/>
            <person name="Wolf Y.I."/>
            <person name="Yamagata H."/>
            <person name="Yamada T."/>
            <person name="Ye Y."/>
            <person name="Shaw J.R."/>
            <person name="Andrews J."/>
            <person name="Crease T.J."/>
            <person name="Tang H."/>
            <person name="Lucas S.M."/>
            <person name="Robertson H.M."/>
            <person name="Bork P."/>
            <person name="Koonin E.V."/>
            <person name="Zdobnov E.M."/>
            <person name="Grigoriev I.V."/>
            <person name="Lynch M."/>
            <person name="Boore J.L."/>
        </authorList>
    </citation>
    <scope>NUCLEOTIDE SEQUENCE [LARGE SCALE GENOMIC DNA]</scope>
</reference>
<evidence type="ECO:0000313" key="9">
    <source>
        <dbReference type="Proteomes" id="UP000000305"/>
    </source>
</evidence>
<dbReference type="InterPro" id="IPR054549">
    <property type="entry name" value="UVB_sens_RUS_dom"/>
</dbReference>
<dbReference type="HOGENOM" id="CLU_015325_4_1_1"/>
<dbReference type="PANTHER" id="PTHR12770">
    <property type="entry name" value="RUS1 FAMILY PROTEIN C16ORF58"/>
    <property type="match status" value="1"/>
</dbReference>
<organism evidence="8 9">
    <name type="scientific">Daphnia pulex</name>
    <name type="common">Water flea</name>
    <dbReference type="NCBI Taxonomy" id="6669"/>
    <lineage>
        <taxon>Eukaryota</taxon>
        <taxon>Metazoa</taxon>
        <taxon>Ecdysozoa</taxon>
        <taxon>Arthropoda</taxon>
        <taxon>Crustacea</taxon>
        <taxon>Branchiopoda</taxon>
        <taxon>Diplostraca</taxon>
        <taxon>Cladocera</taxon>
        <taxon>Anomopoda</taxon>
        <taxon>Daphniidae</taxon>
        <taxon>Daphnia</taxon>
    </lineage>
</organism>
<dbReference type="Proteomes" id="UP000000305">
    <property type="component" value="Unassembled WGS sequence"/>
</dbReference>
<dbReference type="InParanoid" id="E9HQ04"/>
<dbReference type="eggNOG" id="KOG4249">
    <property type="taxonomic scope" value="Eukaryota"/>
</dbReference>
<dbReference type="InterPro" id="IPR006968">
    <property type="entry name" value="RUS_fam"/>
</dbReference>
<evidence type="ECO:0000256" key="3">
    <source>
        <dbReference type="ARBA" id="ARBA00022692"/>
    </source>
</evidence>
<dbReference type="PANTHER" id="PTHR12770:SF31">
    <property type="entry name" value="RUS FAMILY MEMBER 1"/>
    <property type="match status" value="1"/>
</dbReference>
<dbReference type="FunCoup" id="E9HQ04">
    <property type="interactions" value="715"/>
</dbReference>
<dbReference type="KEGG" id="dpx:DAPPUDRAFT_302922"/>
<comment type="subcellular location">
    <subcellularLocation>
        <location evidence="1">Membrane</location>
    </subcellularLocation>
</comment>
<sequence length="315" mass="33745">MNSLKTLITEKDGEKGYSRQYVKVTDTTENGVVCIDSDLDSNGKFRGITHLLSSVFLPQGYPSSVSDDYLEYQIWDTIQAFASSLSGSLSTRAILEGVGVGSSTSTPLAATLMWLIKDGTGMVGRILFAWCNGTKLDADSKKWRFFADLLNDCALSLELCAPYAVAAVGGSNGTMTSILCVAGVAKSIVGVAGGATRAALTQHQARQGNLADVSAKDGSQETLVNLAALITSLWLLPILDGATGLTWLMFILFTLLHVFANLKAVKAVTMETLNRARYMIILKQFASTKYVASVKEVNRLEPVIIGLIPTGNFII</sequence>
<dbReference type="AlphaFoldDB" id="E9HQ04"/>
<feature type="domain" description="Protein root UVB sensitive/RUS" evidence="7">
    <location>
        <begin position="47"/>
        <end position="288"/>
    </location>
</feature>
<keyword evidence="5 6" id="KW-0472">Membrane</keyword>
<dbReference type="PhylomeDB" id="E9HQ04"/>
<evidence type="ECO:0000256" key="4">
    <source>
        <dbReference type="ARBA" id="ARBA00022989"/>
    </source>
</evidence>
<dbReference type="OrthoDB" id="364779at2759"/>
<accession>E9HQ04</accession>
<proteinExistence type="inferred from homology"/>
<name>E9HQ04_DAPPU</name>
<gene>
    <name evidence="8" type="ORF">DAPPUDRAFT_302922</name>
</gene>
<evidence type="ECO:0000256" key="5">
    <source>
        <dbReference type="ARBA" id="ARBA00023136"/>
    </source>
</evidence>
<dbReference type="GO" id="GO:0016020">
    <property type="term" value="C:membrane"/>
    <property type="evidence" value="ECO:0007669"/>
    <property type="project" value="UniProtKB-SubCell"/>
</dbReference>
<evidence type="ECO:0000313" key="8">
    <source>
        <dbReference type="EMBL" id="EFX66180.1"/>
    </source>
</evidence>
<evidence type="ECO:0000259" key="7">
    <source>
        <dbReference type="Pfam" id="PF04884"/>
    </source>
</evidence>
<dbReference type="Pfam" id="PF04884">
    <property type="entry name" value="UVB_sens_prot"/>
    <property type="match status" value="1"/>
</dbReference>
<dbReference type="EMBL" id="GL732713">
    <property type="protein sequence ID" value="EFX66180.1"/>
    <property type="molecule type" value="Genomic_DNA"/>
</dbReference>
<evidence type="ECO:0000256" key="6">
    <source>
        <dbReference type="SAM" id="Phobius"/>
    </source>
</evidence>